<dbReference type="EMBL" id="PPXF01000058">
    <property type="protein sequence ID" value="POH61461.1"/>
    <property type="molecule type" value="Genomic_DNA"/>
</dbReference>
<name>A0A2S3Z7D0_9MICO</name>
<organism evidence="3 4">
    <name type="scientific">Cryobacterium zongtaii</name>
    <dbReference type="NCBI Taxonomy" id="1259217"/>
    <lineage>
        <taxon>Bacteria</taxon>
        <taxon>Bacillati</taxon>
        <taxon>Actinomycetota</taxon>
        <taxon>Actinomycetes</taxon>
        <taxon>Micrococcales</taxon>
        <taxon>Microbacteriaceae</taxon>
        <taxon>Cryobacterium</taxon>
    </lineage>
</organism>
<dbReference type="InterPro" id="IPR018035">
    <property type="entry name" value="Flagellar_FliH/T3SS_HrpE"/>
</dbReference>
<comment type="caution">
    <text evidence="3">The sequence shown here is derived from an EMBL/GenBank/DDBJ whole genome shotgun (WGS) entry which is preliminary data.</text>
</comment>
<reference evidence="3 4" key="1">
    <citation type="submission" date="2018-01" db="EMBL/GenBank/DDBJ databases">
        <title>Cryobacterium sp. nov., from glaciers in China.</title>
        <authorList>
            <person name="Liu Q."/>
            <person name="Xin Y.-H."/>
        </authorList>
    </citation>
    <scope>NUCLEOTIDE SEQUENCE [LARGE SCALE GENOMIC DNA]</scope>
    <source>
        <strain evidence="3 4">TMB1-8</strain>
    </source>
</reference>
<feature type="domain" description="Flagellar assembly protein FliH/Type III secretion system HrpE" evidence="2">
    <location>
        <begin position="95"/>
        <end position="228"/>
    </location>
</feature>
<evidence type="ECO:0000259" key="2">
    <source>
        <dbReference type="Pfam" id="PF02108"/>
    </source>
</evidence>
<accession>A0A2S3Z7D0</accession>
<proteinExistence type="predicted"/>
<feature type="coiled-coil region" evidence="1">
    <location>
        <begin position="57"/>
        <end position="84"/>
    </location>
</feature>
<sequence length="238" mass="24130">MTSLFSAARTGTGVPDTDFSALVFPTLTDAGASSGRDDDRARVERQWQARGHAAGYAEGLRAAAAAVDARVARLEAEHAELMRAAGQQGDRTLEVLNAAVRALETRTAPVLHDAEDTLLGAAIDLAEAIIGHALADEATAVRSALARTRADGAAGSPGHTVRLNPHDLAALDGSVLDGSVLDGSVLDGSALAGSGVTLVADASLSRGDAVSEFPDGYLDARIGSALQRARAALTGGVS</sequence>
<evidence type="ECO:0000313" key="3">
    <source>
        <dbReference type="EMBL" id="POH61461.1"/>
    </source>
</evidence>
<keyword evidence="1" id="KW-0175">Coiled coil</keyword>
<dbReference type="Proteomes" id="UP000237104">
    <property type="component" value="Unassembled WGS sequence"/>
</dbReference>
<evidence type="ECO:0000313" key="4">
    <source>
        <dbReference type="Proteomes" id="UP000237104"/>
    </source>
</evidence>
<protein>
    <recommendedName>
        <fullName evidence="2">Flagellar assembly protein FliH/Type III secretion system HrpE domain-containing protein</fullName>
    </recommendedName>
</protein>
<dbReference type="AlphaFoldDB" id="A0A2S3Z7D0"/>
<evidence type="ECO:0000256" key="1">
    <source>
        <dbReference type="SAM" id="Coils"/>
    </source>
</evidence>
<dbReference type="Pfam" id="PF02108">
    <property type="entry name" value="FliH"/>
    <property type="match status" value="1"/>
</dbReference>
<dbReference type="OrthoDB" id="5114026at2"/>
<gene>
    <name evidence="3" type="ORF">C3B59_12525</name>
</gene>